<dbReference type="Proteomes" id="UP000054047">
    <property type="component" value="Unassembled WGS sequence"/>
</dbReference>
<protein>
    <submittedName>
        <fullName evidence="1">Uncharacterized protein</fullName>
    </submittedName>
</protein>
<sequence>MPGYDHIFIRRQITFEERQRNKELRQQARELNERDHNGRKVYVVYKKQLVKASEISSQRSLGKN</sequence>
<name>A0A0C2G5F0_9BILA</name>
<gene>
    <name evidence="1" type="ORF">ANCDUO_13611</name>
</gene>
<proteinExistence type="predicted"/>
<evidence type="ECO:0000313" key="1">
    <source>
        <dbReference type="EMBL" id="KIH56210.1"/>
    </source>
</evidence>
<dbReference type="EMBL" id="KN736083">
    <property type="protein sequence ID" value="KIH56210.1"/>
    <property type="molecule type" value="Genomic_DNA"/>
</dbReference>
<dbReference type="OrthoDB" id="5869388at2759"/>
<dbReference type="AlphaFoldDB" id="A0A0C2G5F0"/>
<evidence type="ECO:0000313" key="2">
    <source>
        <dbReference type="Proteomes" id="UP000054047"/>
    </source>
</evidence>
<keyword evidence="2" id="KW-1185">Reference proteome</keyword>
<reference evidence="1 2" key="1">
    <citation type="submission" date="2013-12" db="EMBL/GenBank/DDBJ databases">
        <title>Draft genome of the parsitic nematode Ancylostoma duodenale.</title>
        <authorList>
            <person name="Mitreva M."/>
        </authorList>
    </citation>
    <scope>NUCLEOTIDE SEQUENCE [LARGE SCALE GENOMIC DNA]</scope>
    <source>
        <strain evidence="1 2">Zhejiang</strain>
    </source>
</reference>
<organism evidence="1 2">
    <name type="scientific">Ancylostoma duodenale</name>
    <dbReference type="NCBI Taxonomy" id="51022"/>
    <lineage>
        <taxon>Eukaryota</taxon>
        <taxon>Metazoa</taxon>
        <taxon>Ecdysozoa</taxon>
        <taxon>Nematoda</taxon>
        <taxon>Chromadorea</taxon>
        <taxon>Rhabditida</taxon>
        <taxon>Rhabditina</taxon>
        <taxon>Rhabditomorpha</taxon>
        <taxon>Strongyloidea</taxon>
        <taxon>Ancylostomatidae</taxon>
        <taxon>Ancylostomatinae</taxon>
        <taxon>Ancylostoma</taxon>
    </lineage>
</organism>
<accession>A0A0C2G5F0</accession>